<proteinExistence type="inferred from homology"/>
<evidence type="ECO:0000256" key="2">
    <source>
        <dbReference type="ARBA" id="ARBA00022598"/>
    </source>
</evidence>
<dbReference type="AlphaFoldDB" id="A0A8V1AE78"/>
<dbReference type="Gene3D" id="3.40.50.12780">
    <property type="entry name" value="N-terminal domain of ligase-like"/>
    <property type="match status" value="1"/>
</dbReference>
<dbReference type="PANTHER" id="PTHR43107:SF12">
    <property type="entry name" value="LONG-CHAIN FATTY ACID TRANSPORT PROTEIN 3"/>
    <property type="match status" value="1"/>
</dbReference>
<evidence type="ECO:0000256" key="5">
    <source>
        <dbReference type="SAM" id="MobiDB-lite"/>
    </source>
</evidence>
<keyword evidence="8" id="KW-1185">Reference proteome</keyword>
<dbReference type="Proteomes" id="UP000000539">
    <property type="component" value="Chromosome 25"/>
</dbReference>
<evidence type="ECO:0000313" key="7">
    <source>
        <dbReference type="Ensembl" id="ENSGALP00010040584.1"/>
    </source>
</evidence>
<evidence type="ECO:0000259" key="6">
    <source>
        <dbReference type="Pfam" id="PF13193"/>
    </source>
</evidence>
<keyword evidence="3" id="KW-0443">Lipid metabolism</keyword>
<reference evidence="7" key="1">
    <citation type="submission" date="2020-11" db="EMBL/GenBank/DDBJ databases">
        <title>Gallus gallus (Chicken) genome, bGalGal1, GRCg7b, maternal haplotype autosomes + Z &amp; W.</title>
        <authorList>
            <person name="Warren W."/>
            <person name="Formenti G."/>
            <person name="Fedrigo O."/>
            <person name="Haase B."/>
            <person name="Mountcastle J."/>
            <person name="Balacco J."/>
            <person name="Tracey A."/>
            <person name="Schneider V."/>
            <person name="Okimoto R."/>
            <person name="Cheng H."/>
            <person name="Hawken R."/>
            <person name="Howe K."/>
            <person name="Jarvis E.D."/>
        </authorList>
    </citation>
    <scope>NUCLEOTIDE SEQUENCE [LARGE SCALE GENOMIC DNA]</scope>
    <source>
        <strain evidence="7">Broiler</strain>
    </source>
</reference>
<reference evidence="7" key="3">
    <citation type="submission" date="2025-09" db="UniProtKB">
        <authorList>
            <consortium name="Ensembl"/>
        </authorList>
    </citation>
    <scope>IDENTIFICATION</scope>
    <source>
        <strain evidence="7">broiler</strain>
    </source>
</reference>
<evidence type="ECO:0000256" key="4">
    <source>
        <dbReference type="ARBA" id="ARBA00026121"/>
    </source>
</evidence>
<keyword evidence="3" id="KW-0276">Fatty acid metabolism</keyword>
<dbReference type="InterPro" id="IPR025110">
    <property type="entry name" value="AMP-bd_C"/>
</dbReference>
<dbReference type="GO" id="GO:0004467">
    <property type="term" value="F:long-chain fatty acid-CoA ligase activity"/>
    <property type="evidence" value="ECO:0007669"/>
    <property type="project" value="UniProtKB-EC"/>
</dbReference>
<dbReference type="InterPro" id="IPR045851">
    <property type="entry name" value="AMP-bd_C_sf"/>
</dbReference>
<dbReference type="EC" id="6.2.1.3" evidence="4"/>
<keyword evidence="2" id="KW-0436">Ligase</keyword>
<feature type="region of interest" description="Disordered" evidence="5">
    <location>
        <begin position="1"/>
        <end position="25"/>
    </location>
</feature>
<evidence type="ECO:0000256" key="1">
    <source>
        <dbReference type="ARBA" id="ARBA00006432"/>
    </source>
</evidence>
<dbReference type="GeneTree" id="ENSGT00940000161073"/>
<dbReference type="InterPro" id="IPR042099">
    <property type="entry name" value="ANL_N_sf"/>
</dbReference>
<dbReference type="SUPFAM" id="SSF56801">
    <property type="entry name" value="Acetyl-CoA synthetase-like"/>
    <property type="match status" value="1"/>
</dbReference>
<organism evidence="7 8">
    <name type="scientific">Gallus gallus</name>
    <name type="common">Chicken</name>
    <dbReference type="NCBI Taxonomy" id="9031"/>
    <lineage>
        <taxon>Eukaryota</taxon>
        <taxon>Metazoa</taxon>
        <taxon>Chordata</taxon>
        <taxon>Craniata</taxon>
        <taxon>Vertebrata</taxon>
        <taxon>Euteleostomi</taxon>
        <taxon>Archelosauria</taxon>
        <taxon>Archosauria</taxon>
        <taxon>Dinosauria</taxon>
        <taxon>Saurischia</taxon>
        <taxon>Theropoda</taxon>
        <taxon>Coelurosauria</taxon>
        <taxon>Aves</taxon>
        <taxon>Neognathae</taxon>
        <taxon>Galloanserae</taxon>
        <taxon>Galliformes</taxon>
        <taxon>Phasianidae</taxon>
        <taxon>Phasianinae</taxon>
        <taxon>Gallus</taxon>
    </lineage>
</organism>
<feature type="domain" description="AMP-binding enzyme C-terminal" evidence="6">
    <location>
        <begin position="188"/>
        <end position="253"/>
    </location>
</feature>
<name>A0A8V1AE78_CHICK</name>
<dbReference type="GlyGen" id="A0A8V1AE78">
    <property type="glycosylation" value="1 site"/>
</dbReference>
<sequence>VIDGQIPSPHPGLIPHPGGGPRCPSERRHRVRLAVGSGLRPDVWRGFVRRFGPLRVVETYGMTEGNVTLFNYTGTPGAVGRSSFIYKIVRYDVAEGAVVRDERGRCIRVRPGEPGLLIAPVTPRTPFLGYAGSPELSEQKLLRGAFADGDTFFSTGDLMEEDCDGFVRFCDRIGDTFRWKGENVATTEVAEALLAHAALQEATVYGVTVPGHEGRAGMAAVVLRPGWALDGAELFRHVAAVLPPYAWPRFIRLQREWVTPMGCGVTSVWGRGGTAVVRGNGGTPLWGCGGTAV</sequence>
<dbReference type="Gene3D" id="3.30.300.30">
    <property type="match status" value="1"/>
</dbReference>
<comment type="similarity">
    <text evidence="1">Belongs to the ATP-dependent AMP-binding enzyme family.</text>
</comment>
<evidence type="ECO:0000313" key="8">
    <source>
        <dbReference type="Proteomes" id="UP000000539"/>
    </source>
</evidence>
<dbReference type="Ensembl" id="ENSGALT00010066318.1">
    <property type="protein sequence ID" value="ENSGALP00010040584.1"/>
    <property type="gene ID" value="ENSGALG00010027356.1"/>
</dbReference>
<accession>A0A8V1AE78</accession>
<dbReference type="PANTHER" id="PTHR43107">
    <property type="entry name" value="LONG-CHAIN FATTY ACID TRANSPORT PROTEIN"/>
    <property type="match status" value="1"/>
</dbReference>
<dbReference type="Pfam" id="PF13193">
    <property type="entry name" value="AMP-binding_C"/>
    <property type="match status" value="1"/>
</dbReference>
<reference evidence="7" key="2">
    <citation type="submission" date="2025-08" db="UniProtKB">
        <authorList>
            <consortium name="Ensembl"/>
        </authorList>
    </citation>
    <scope>IDENTIFICATION</scope>
    <source>
        <strain evidence="7">broiler</strain>
    </source>
</reference>
<evidence type="ECO:0000256" key="3">
    <source>
        <dbReference type="ARBA" id="ARBA00022832"/>
    </source>
</evidence>
<protein>
    <recommendedName>
        <fullName evidence="4">long-chain-fatty-acid--CoA ligase</fullName>
        <ecNumber evidence="4">6.2.1.3</ecNumber>
    </recommendedName>
</protein>